<dbReference type="PROSITE" id="PS00108">
    <property type="entry name" value="PROTEIN_KINASE_ST"/>
    <property type="match status" value="1"/>
</dbReference>
<sequence length="301" mass="35705">MNCCWRSVAIMNQPTSSSGSDNDISEVNIEYLDFDIKKFEHKIIGEGHNGKCYKITMNDKHYTCKKIKITKNNRFNREIKILKNLNTTENLPEYFNSFSNLNYHYILYNFIEGEDLYQSIENGFFEKKNKTKCLSLVKSVTDGLFELFNNNLVHLDIKLENIILTSKNPIKIKIIDLESCRKINKNNKKTICGTQGYTSPEMLLQKTYYYNTDIWSLGVILFMLFTHHNFIEKNSFMFKHNCLQFFDNYNSSFIKDRLLLVDCFDKDIYELLKLMLHKLHVYRISIHGLKKYKLLNHIQEN</sequence>
<feature type="transmembrane region" description="Helical" evidence="1">
    <location>
        <begin position="214"/>
        <end position="231"/>
    </location>
</feature>
<reference evidence="3" key="1">
    <citation type="journal article" date="2020" name="Nature">
        <title>Giant virus diversity and host interactions through global metagenomics.</title>
        <authorList>
            <person name="Schulz F."/>
            <person name="Roux S."/>
            <person name="Paez-Espino D."/>
            <person name="Jungbluth S."/>
            <person name="Walsh D.A."/>
            <person name="Denef V.J."/>
            <person name="McMahon K.D."/>
            <person name="Konstantinidis K.T."/>
            <person name="Eloe-Fadrosh E.A."/>
            <person name="Kyrpides N.C."/>
            <person name="Woyke T."/>
        </authorList>
    </citation>
    <scope>NUCLEOTIDE SEQUENCE</scope>
    <source>
        <strain evidence="3">GVMAG-S-1102244-55</strain>
    </source>
</reference>
<proteinExistence type="predicted"/>
<dbReference type="GO" id="GO:0004672">
    <property type="term" value="F:protein kinase activity"/>
    <property type="evidence" value="ECO:0007669"/>
    <property type="project" value="InterPro"/>
</dbReference>
<dbReference type="PANTHER" id="PTHR44167">
    <property type="entry name" value="OVARIAN-SPECIFIC SERINE/THREONINE-PROTEIN KINASE LOK-RELATED"/>
    <property type="match status" value="1"/>
</dbReference>
<keyword evidence="1" id="KW-0812">Transmembrane</keyword>
<dbReference type="SMART" id="SM00220">
    <property type="entry name" value="S_TKc"/>
    <property type="match status" value="1"/>
</dbReference>
<dbReference type="SUPFAM" id="SSF56112">
    <property type="entry name" value="Protein kinase-like (PK-like)"/>
    <property type="match status" value="1"/>
</dbReference>
<organism evidence="3">
    <name type="scientific">viral metagenome</name>
    <dbReference type="NCBI Taxonomy" id="1070528"/>
    <lineage>
        <taxon>unclassified sequences</taxon>
        <taxon>metagenomes</taxon>
        <taxon>organismal metagenomes</taxon>
    </lineage>
</organism>
<evidence type="ECO:0000256" key="1">
    <source>
        <dbReference type="SAM" id="Phobius"/>
    </source>
</evidence>
<feature type="domain" description="Protein kinase" evidence="2">
    <location>
        <begin position="38"/>
        <end position="295"/>
    </location>
</feature>
<keyword evidence="1" id="KW-1133">Transmembrane helix</keyword>
<name>A0A6C0KBP0_9ZZZZ</name>
<evidence type="ECO:0000259" key="2">
    <source>
        <dbReference type="PROSITE" id="PS50011"/>
    </source>
</evidence>
<dbReference type="GO" id="GO:0005524">
    <property type="term" value="F:ATP binding"/>
    <property type="evidence" value="ECO:0007669"/>
    <property type="project" value="InterPro"/>
</dbReference>
<dbReference type="Pfam" id="PF00069">
    <property type="entry name" value="Pkinase"/>
    <property type="match status" value="1"/>
</dbReference>
<dbReference type="Gene3D" id="1.10.510.10">
    <property type="entry name" value="Transferase(Phosphotransferase) domain 1"/>
    <property type="match status" value="1"/>
</dbReference>
<dbReference type="InterPro" id="IPR000719">
    <property type="entry name" value="Prot_kinase_dom"/>
</dbReference>
<dbReference type="PROSITE" id="PS50011">
    <property type="entry name" value="PROTEIN_KINASE_DOM"/>
    <property type="match status" value="1"/>
</dbReference>
<keyword evidence="1" id="KW-0472">Membrane</keyword>
<dbReference type="InterPro" id="IPR011009">
    <property type="entry name" value="Kinase-like_dom_sf"/>
</dbReference>
<protein>
    <recommendedName>
        <fullName evidence="2">Protein kinase domain-containing protein</fullName>
    </recommendedName>
</protein>
<dbReference type="InterPro" id="IPR008271">
    <property type="entry name" value="Ser/Thr_kinase_AS"/>
</dbReference>
<evidence type="ECO:0000313" key="3">
    <source>
        <dbReference type="EMBL" id="QHU14803.1"/>
    </source>
</evidence>
<accession>A0A6C0KBP0</accession>
<dbReference type="PANTHER" id="PTHR44167:SF24">
    <property type="entry name" value="SERINE_THREONINE-PROTEIN KINASE CHK2"/>
    <property type="match status" value="1"/>
</dbReference>
<dbReference type="EMBL" id="MN740847">
    <property type="protein sequence ID" value="QHU14803.1"/>
    <property type="molecule type" value="Genomic_DNA"/>
</dbReference>
<dbReference type="AlphaFoldDB" id="A0A6C0KBP0"/>